<evidence type="ECO:0000256" key="7">
    <source>
        <dbReference type="ARBA" id="ARBA00024739"/>
    </source>
</evidence>
<comment type="function">
    <text evidence="7">Responsible for the coupling of flagellin expression to flagellar assembly by preventing expression of the flagellin genes when a component of the middle class of proteins is defective. It negatively regulates flagellar genes by inhibiting the activity of FliA by directly binding to FliA.</text>
</comment>
<evidence type="ECO:0000256" key="8">
    <source>
        <dbReference type="ARBA" id="ARBA00030117"/>
    </source>
</evidence>
<evidence type="ECO:0000256" key="9">
    <source>
        <dbReference type="SAM" id="MobiDB-lite"/>
    </source>
</evidence>
<dbReference type="GO" id="GO:0044781">
    <property type="term" value="P:bacterial-type flagellum organization"/>
    <property type="evidence" value="ECO:0007669"/>
    <property type="project" value="UniProtKB-KW"/>
</dbReference>
<evidence type="ECO:0000256" key="2">
    <source>
        <dbReference type="ARBA" id="ARBA00017823"/>
    </source>
</evidence>
<evidence type="ECO:0000256" key="4">
    <source>
        <dbReference type="ARBA" id="ARBA00022795"/>
    </source>
</evidence>
<evidence type="ECO:0000256" key="3">
    <source>
        <dbReference type="ARBA" id="ARBA00022491"/>
    </source>
</evidence>
<dbReference type="OrthoDB" id="9181369at2"/>
<dbReference type="SUPFAM" id="SSF101498">
    <property type="entry name" value="Anti-sigma factor FlgM"/>
    <property type="match status" value="1"/>
</dbReference>
<dbReference type="AlphaFoldDB" id="A0A318LK40"/>
<name>A0A318LK40_9NEIS</name>
<protein>
    <recommendedName>
        <fullName evidence="2">Negative regulator of flagellin synthesis</fullName>
    </recommendedName>
    <alternativeName>
        <fullName evidence="8">Anti-sigma-28 factor</fullName>
    </alternativeName>
</protein>
<accession>A0A318LK40</accession>
<dbReference type="Pfam" id="PF04316">
    <property type="entry name" value="FlgM"/>
    <property type="match status" value="1"/>
</dbReference>
<keyword evidence="6" id="KW-0804">Transcription</keyword>
<organism evidence="11 12">
    <name type="scientific">Rivihabitans pingtungensis</name>
    <dbReference type="NCBI Taxonomy" id="1054498"/>
    <lineage>
        <taxon>Bacteria</taxon>
        <taxon>Pseudomonadati</taxon>
        <taxon>Pseudomonadota</taxon>
        <taxon>Betaproteobacteria</taxon>
        <taxon>Neisseriales</taxon>
        <taxon>Aquaspirillaceae</taxon>
        <taxon>Rivihabitans</taxon>
    </lineage>
</organism>
<dbReference type="RefSeq" id="WP_110389384.1">
    <property type="nucleotide sequence ID" value="NZ_DALYFX010000018.1"/>
</dbReference>
<gene>
    <name evidence="11" type="ORF">DFR34_101331</name>
</gene>
<comment type="caution">
    <text evidence="11">The sequence shown here is derived from an EMBL/GenBank/DDBJ whole genome shotgun (WGS) entry which is preliminary data.</text>
</comment>
<evidence type="ECO:0000256" key="5">
    <source>
        <dbReference type="ARBA" id="ARBA00023015"/>
    </source>
</evidence>
<sequence>MKIDSTGRPVVTRPVGGKGRASARSSVTGGESRSEDNVDINPLASQMAAAEQEIRERPAFDAEKVAAIKDAIAAGKFQINPEAIADSLIAVSRELLQNKS</sequence>
<evidence type="ECO:0000259" key="10">
    <source>
        <dbReference type="Pfam" id="PF04316"/>
    </source>
</evidence>
<comment type="similarity">
    <text evidence="1">Belongs to the FlgM family.</text>
</comment>
<dbReference type="NCBIfam" id="TIGR03824">
    <property type="entry name" value="FlgM_jcvi"/>
    <property type="match status" value="1"/>
</dbReference>
<keyword evidence="4" id="KW-1005">Bacterial flagellum biogenesis</keyword>
<proteinExistence type="inferred from homology"/>
<keyword evidence="5" id="KW-0805">Transcription regulation</keyword>
<dbReference type="InterPro" id="IPR007412">
    <property type="entry name" value="FlgM"/>
</dbReference>
<feature type="region of interest" description="Disordered" evidence="9">
    <location>
        <begin position="1"/>
        <end position="38"/>
    </location>
</feature>
<dbReference type="InterPro" id="IPR035890">
    <property type="entry name" value="Anti-sigma-28_factor_FlgM_sf"/>
</dbReference>
<feature type="domain" description="Anti-sigma-28 factor FlgM C-terminal" evidence="10">
    <location>
        <begin position="36"/>
        <end position="89"/>
    </location>
</feature>
<dbReference type="EMBL" id="QJKI01000001">
    <property type="protein sequence ID" value="PXX82097.1"/>
    <property type="molecule type" value="Genomic_DNA"/>
</dbReference>
<evidence type="ECO:0000256" key="6">
    <source>
        <dbReference type="ARBA" id="ARBA00023163"/>
    </source>
</evidence>
<keyword evidence="12" id="KW-1185">Reference proteome</keyword>
<dbReference type="InterPro" id="IPR031316">
    <property type="entry name" value="FlgM_C"/>
</dbReference>
<keyword evidence="3" id="KW-0678">Repressor</keyword>
<reference evidence="11 12" key="1">
    <citation type="submission" date="2018-05" db="EMBL/GenBank/DDBJ databases">
        <title>Genomic Encyclopedia of Type Strains, Phase IV (KMG-IV): sequencing the most valuable type-strain genomes for metagenomic binning, comparative biology and taxonomic classification.</title>
        <authorList>
            <person name="Goeker M."/>
        </authorList>
    </citation>
    <scope>NUCLEOTIDE SEQUENCE [LARGE SCALE GENOMIC DNA]</scope>
    <source>
        <strain evidence="11 12">DSM 29661</strain>
    </source>
</reference>
<evidence type="ECO:0000256" key="1">
    <source>
        <dbReference type="ARBA" id="ARBA00005322"/>
    </source>
</evidence>
<evidence type="ECO:0000313" key="12">
    <source>
        <dbReference type="Proteomes" id="UP000247555"/>
    </source>
</evidence>
<evidence type="ECO:0000313" key="11">
    <source>
        <dbReference type="EMBL" id="PXX82097.1"/>
    </source>
</evidence>
<dbReference type="GO" id="GO:0045892">
    <property type="term" value="P:negative regulation of DNA-templated transcription"/>
    <property type="evidence" value="ECO:0007669"/>
    <property type="project" value="InterPro"/>
</dbReference>
<dbReference type="Proteomes" id="UP000247555">
    <property type="component" value="Unassembled WGS sequence"/>
</dbReference>